<sequence>MIKTNRPKAALIYDFDHTLSPKDMQEYTFIPDCGTDPDTFWKKAAVLTTEEGVDQILASMYMMLKSAKEAGIPMTKEYLRGIGSRIELFPGVTEWFDAVARLADEIGIQVEHYIISAGVKEMIEGSAIAKHFTKIYASSYYYDRVDKSPLWPAQVVNFANKTQFLFRINKGVLADTDERINDGMSEHERRIPSRNLIYIGDSLTDIPCMKLVKENGGHSIGVYHPDDPKKGASRELLEDNRVNFCLPADYREGGDLYRVIEVILKKLKAASDLDRLSALQKSEL</sequence>
<dbReference type="Gene3D" id="3.40.50.1000">
    <property type="entry name" value="HAD superfamily/HAD-like"/>
    <property type="match status" value="1"/>
</dbReference>
<dbReference type="AlphaFoldDB" id="A0A9D1NBV8"/>
<dbReference type="Pfam" id="PF12710">
    <property type="entry name" value="HAD"/>
    <property type="match status" value="1"/>
</dbReference>
<evidence type="ECO:0000313" key="2">
    <source>
        <dbReference type="Proteomes" id="UP000886891"/>
    </source>
</evidence>
<dbReference type="GO" id="GO:0016787">
    <property type="term" value="F:hydrolase activity"/>
    <property type="evidence" value="ECO:0007669"/>
    <property type="project" value="UniProtKB-KW"/>
</dbReference>
<keyword evidence="1" id="KW-0378">Hydrolase</keyword>
<accession>A0A9D1NBV8</accession>
<comment type="caution">
    <text evidence="1">The sequence shown here is derived from an EMBL/GenBank/DDBJ whole genome shotgun (WGS) entry which is preliminary data.</text>
</comment>
<protein>
    <submittedName>
        <fullName evidence="1">Haloacid dehalogenase-like hydrolase</fullName>
    </submittedName>
</protein>
<dbReference type="EMBL" id="DVOH01000028">
    <property type="protein sequence ID" value="HIV00254.1"/>
    <property type="molecule type" value="Genomic_DNA"/>
</dbReference>
<reference evidence="1" key="2">
    <citation type="journal article" date="2021" name="PeerJ">
        <title>Extensive microbial diversity within the chicken gut microbiome revealed by metagenomics and culture.</title>
        <authorList>
            <person name="Gilroy R."/>
            <person name="Ravi A."/>
            <person name="Getino M."/>
            <person name="Pursley I."/>
            <person name="Horton D.L."/>
            <person name="Alikhan N.F."/>
            <person name="Baker D."/>
            <person name="Gharbi K."/>
            <person name="Hall N."/>
            <person name="Watson M."/>
            <person name="Adriaenssens E.M."/>
            <person name="Foster-Nyarko E."/>
            <person name="Jarju S."/>
            <person name="Secka A."/>
            <person name="Antonio M."/>
            <person name="Oren A."/>
            <person name="Chaudhuri R.R."/>
            <person name="La Ragione R."/>
            <person name="Hildebrand F."/>
            <person name="Pallen M.J."/>
        </authorList>
    </citation>
    <scope>NUCLEOTIDE SEQUENCE</scope>
    <source>
        <strain evidence="1">23406</strain>
    </source>
</reference>
<dbReference type="SUPFAM" id="SSF56784">
    <property type="entry name" value="HAD-like"/>
    <property type="match status" value="1"/>
</dbReference>
<organism evidence="1 2">
    <name type="scientific">Candidatus Stercoripulliclostridium merdipullorum</name>
    <dbReference type="NCBI Taxonomy" id="2840952"/>
    <lineage>
        <taxon>Bacteria</taxon>
        <taxon>Bacillati</taxon>
        <taxon>Bacillota</taxon>
        <taxon>Clostridia</taxon>
        <taxon>Eubacteriales</taxon>
        <taxon>Candidatus Stercoripulliclostridium</taxon>
    </lineage>
</organism>
<reference evidence="1" key="1">
    <citation type="submission" date="2020-10" db="EMBL/GenBank/DDBJ databases">
        <authorList>
            <person name="Gilroy R."/>
        </authorList>
    </citation>
    <scope>NUCLEOTIDE SEQUENCE</scope>
    <source>
        <strain evidence="1">23406</strain>
    </source>
</reference>
<proteinExistence type="predicted"/>
<evidence type="ECO:0000313" key="1">
    <source>
        <dbReference type="EMBL" id="HIV00254.1"/>
    </source>
</evidence>
<dbReference type="InterPro" id="IPR023214">
    <property type="entry name" value="HAD_sf"/>
</dbReference>
<name>A0A9D1NBV8_9FIRM</name>
<dbReference type="InterPro" id="IPR036412">
    <property type="entry name" value="HAD-like_sf"/>
</dbReference>
<gene>
    <name evidence="1" type="ORF">IAB14_03955</name>
</gene>
<dbReference type="Proteomes" id="UP000886891">
    <property type="component" value="Unassembled WGS sequence"/>
</dbReference>